<dbReference type="Proteomes" id="UP000299102">
    <property type="component" value="Unassembled WGS sequence"/>
</dbReference>
<sequence>MKFLLRRRRELNSIEAARVRRIEGSCGINRDARVQNVKNKNKQDAYPRHISIDISNPKDTLVRYRPFKGIGCLMEEGVGHCNSHSLDEGSTLRSRSAKVWYPTFRAGLLSRSSEGEHGTARTHILLTTKNYGGLIDGERRRLTTLASPRAQNAVSG</sequence>
<reference evidence="1 2" key="1">
    <citation type="journal article" date="2019" name="Commun. Biol.">
        <title>The bagworm genome reveals a unique fibroin gene that provides high tensile strength.</title>
        <authorList>
            <person name="Kono N."/>
            <person name="Nakamura H."/>
            <person name="Ohtoshi R."/>
            <person name="Tomita M."/>
            <person name="Numata K."/>
            <person name="Arakawa K."/>
        </authorList>
    </citation>
    <scope>NUCLEOTIDE SEQUENCE [LARGE SCALE GENOMIC DNA]</scope>
</reference>
<name>A0A4C1Z893_EUMVA</name>
<gene>
    <name evidence="1" type="ORF">EVAR_61251_1</name>
</gene>
<evidence type="ECO:0000313" key="2">
    <source>
        <dbReference type="Proteomes" id="UP000299102"/>
    </source>
</evidence>
<proteinExistence type="predicted"/>
<accession>A0A4C1Z893</accession>
<dbReference type="AlphaFoldDB" id="A0A4C1Z893"/>
<dbReference type="EMBL" id="BGZK01001588">
    <property type="protein sequence ID" value="GBP82815.1"/>
    <property type="molecule type" value="Genomic_DNA"/>
</dbReference>
<evidence type="ECO:0000313" key="1">
    <source>
        <dbReference type="EMBL" id="GBP82815.1"/>
    </source>
</evidence>
<organism evidence="1 2">
    <name type="scientific">Eumeta variegata</name>
    <name type="common">Bagworm moth</name>
    <name type="synonym">Eumeta japonica</name>
    <dbReference type="NCBI Taxonomy" id="151549"/>
    <lineage>
        <taxon>Eukaryota</taxon>
        <taxon>Metazoa</taxon>
        <taxon>Ecdysozoa</taxon>
        <taxon>Arthropoda</taxon>
        <taxon>Hexapoda</taxon>
        <taxon>Insecta</taxon>
        <taxon>Pterygota</taxon>
        <taxon>Neoptera</taxon>
        <taxon>Endopterygota</taxon>
        <taxon>Lepidoptera</taxon>
        <taxon>Glossata</taxon>
        <taxon>Ditrysia</taxon>
        <taxon>Tineoidea</taxon>
        <taxon>Psychidae</taxon>
        <taxon>Oiketicinae</taxon>
        <taxon>Eumeta</taxon>
    </lineage>
</organism>
<keyword evidence="2" id="KW-1185">Reference proteome</keyword>
<protein>
    <submittedName>
        <fullName evidence="1">Uncharacterized protein</fullName>
    </submittedName>
</protein>
<comment type="caution">
    <text evidence="1">The sequence shown here is derived from an EMBL/GenBank/DDBJ whole genome shotgun (WGS) entry which is preliminary data.</text>
</comment>